<protein>
    <recommendedName>
        <fullName evidence="2">DUF3850 domain-containing protein</fullName>
    </recommendedName>
</protein>
<reference evidence="1" key="1">
    <citation type="submission" date="2024-05" db="EMBL/GenBank/DDBJ databases">
        <title>Planctomycetes of the genus Singulisphaera possess chitinolytic capabilities.</title>
        <authorList>
            <person name="Ivanova A."/>
        </authorList>
    </citation>
    <scope>NUCLEOTIDE SEQUENCE</scope>
    <source>
        <strain evidence="1">Ch08T</strain>
    </source>
</reference>
<evidence type="ECO:0000313" key="1">
    <source>
        <dbReference type="EMBL" id="XBH02897.1"/>
    </source>
</evidence>
<organism evidence="1">
    <name type="scientific">Singulisphaera sp. Ch08</name>
    <dbReference type="NCBI Taxonomy" id="3120278"/>
    <lineage>
        <taxon>Bacteria</taxon>
        <taxon>Pseudomonadati</taxon>
        <taxon>Planctomycetota</taxon>
        <taxon>Planctomycetia</taxon>
        <taxon>Isosphaerales</taxon>
        <taxon>Isosphaeraceae</taxon>
        <taxon>Singulisphaera</taxon>
    </lineage>
</organism>
<gene>
    <name evidence="1" type="ORF">V5E97_31990</name>
</gene>
<dbReference type="AlphaFoldDB" id="A0AAU7CD68"/>
<dbReference type="RefSeq" id="WP_406695638.1">
    <property type="nucleotide sequence ID" value="NZ_CP155447.1"/>
</dbReference>
<proteinExistence type="predicted"/>
<evidence type="ECO:0008006" key="2">
    <source>
        <dbReference type="Google" id="ProtNLM"/>
    </source>
</evidence>
<dbReference type="SUPFAM" id="SSF88697">
    <property type="entry name" value="PUA domain-like"/>
    <property type="match status" value="1"/>
</dbReference>
<dbReference type="InterPro" id="IPR015947">
    <property type="entry name" value="PUA-like_sf"/>
</dbReference>
<name>A0AAU7CD68_9BACT</name>
<sequence length="108" mass="11785">MATRHLKTRPEWENALRSGLKTIDARLVTDDIAGLEVGDVVQYPGVRARVLRVQFYPGFGDLLTYEDWNRIAPGAAGPEAVRHLLEAGHSVTVHQTGAVAIELEPAAD</sequence>
<dbReference type="EMBL" id="CP155447">
    <property type="protein sequence ID" value="XBH02897.1"/>
    <property type="molecule type" value="Genomic_DNA"/>
</dbReference>
<accession>A0AAU7CD68</accession>
<dbReference type="Gene3D" id="2.30.130.30">
    <property type="entry name" value="Hypothetical protein"/>
    <property type="match status" value="1"/>
</dbReference>